<protein>
    <submittedName>
        <fullName evidence="1">Uncharacterized protein</fullName>
    </submittedName>
</protein>
<evidence type="ECO:0000313" key="2">
    <source>
        <dbReference type="Proteomes" id="UP001056120"/>
    </source>
</evidence>
<evidence type="ECO:0000313" key="1">
    <source>
        <dbReference type="EMBL" id="KAI3742501.1"/>
    </source>
</evidence>
<name>A0ACB9D7L0_9ASTR</name>
<gene>
    <name evidence="1" type="ORF">L1987_60185</name>
</gene>
<sequence length="95" mass="10431">MMLDAPKDVCRLNPKSGASSHPFLFSSSLTEAPPRLTRGNIISLPDNPKLRRALLYRRAFPLLLTPSFGLFEGDLISQYPCLGVLTSESCTVPLL</sequence>
<dbReference type="Proteomes" id="UP001056120">
    <property type="component" value="Linkage Group LG20"/>
</dbReference>
<accession>A0ACB9D7L0</accession>
<dbReference type="EMBL" id="CM042037">
    <property type="protein sequence ID" value="KAI3742501.1"/>
    <property type="molecule type" value="Genomic_DNA"/>
</dbReference>
<proteinExistence type="predicted"/>
<keyword evidence="2" id="KW-1185">Reference proteome</keyword>
<organism evidence="1 2">
    <name type="scientific">Smallanthus sonchifolius</name>
    <dbReference type="NCBI Taxonomy" id="185202"/>
    <lineage>
        <taxon>Eukaryota</taxon>
        <taxon>Viridiplantae</taxon>
        <taxon>Streptophyta</taxon>
        <taxon>Embryophyta</taxon>
        <taxon>Tracheophyta</taxon>
        <taxon>Spermatophyta</taxon>
        <taxon>Magnoliopsida</taxon>
        <taxon>eudicotyledons</taxon>
        <taxon>Gunneridae</taxon>
        <taxon>Pentapetalae</taxon>
        <taxon>asterids</taxon>
        <taxon>campanulids</taxon>
        <taxon>Asterales</taxon>
        <taxon>Asteraceae</taxon>
        <taxon>Asteroideae</taxon>
        <taxon>Heliantheae alliance</taxon>
        <taxon>Millerieae</taxon>
        <taxon>Smallanthus</taxon>
    </lineage>
</organism>
<reference evidence="2" key="1">
    <citation type="journal article" date="2022" name="Mol. Ecol. Resour.">
        <title>The genomes of chicory, endive, great burdock and yacon provide insights into Asteraceae palaeo-polyploidization history and plant inulin production.</title>
        <authorList>
            <person name="Fan W."/>
            <person name="Wang S."/>
            <person name="Wang H."/>
            <person name="Wang A."/>
            <person name="Jiang F."/>
            <person name="Liu H."/>
            <person name="Zhao H."/>
            <person name="Xu D."/>
            <person name="Zhang Y."/>
        </authorList>
    </citation>
    <scope>NUCLEOTIDE SEQUENCE [LARGE SCALE GENOMIC DNA]</scope>
    <source>
        <strain evidence="2">cv. Yunnan</strain>
    </source>
</reference>
<reference evidence="1 2" key="2">
    <citation type="journal article" date="2022" name="Mol. Ecol. Resour.">
        <title>The genomes of chicory, endive, great burdock and yacon provide insights into Asteraceae paleo-polyploidization history and plant inulin production.</title>
        <authorList>
            <person name="Fan W."/>
            <person name="Wang S."/>
            <person name="Wang H."/>
            <person name="Wang A."/>
            <person name="Jiang F."/>
            <person name="Liu H."/>
            <person name="Zhao H."/>
            <person name="Xu D."/>
            <person name="Zhang Y."/>
        </authorList>
    </citation>
    <scope>NUCLEOTIDE SEQUENCE [LARGE SCALE GENOMIC DNA]</scope>
    <source>
        <strain evidence="2">cv. Yunnan</strain>
        <tissue evidence="1">Leaves</tissue>
    </source>
</reference>
<comment type="caution">
    <text evidence="1">The sequence shown here is derived from an EMBL/GenBank/DDBJ whole genome shotgun (WGS) entry which is preliminary data.</text>
</comment>